<feature type="domain" description="SAICAR synthetase/ADE2 N-terminal" evidence="12">
    <location>
        <begin position="27"/>
        <end position="269"/>
    </location>
</feature>
<keyword evidence="7 11" id="KW-0658">Purine biosynthesis</keyword>
<dbReference type="PATRIC" id="fig|926550.5.peg.4253"/>
<dbReference type="STRING" id="926550.CLDAP_39520"/>
<dbReference type="EC" id="6.3.2.6" evidence="3 11"/>
<proteinExistence type="inferred from homology"/>
<dbReference type="RefSeq" id="WP_014435212.1">
    <property type="nucleotide sequence ID" value="NC_017079.1"/>
</dbReference>
<evidence type="ECO:0000256" key="4">
    <source>
        <dbReference type="ARBA" id="ARBA00016460"/>
    </source>
</evidence>
<keyword evidence="8 11" id="KW-0067">ATP-binding</keyword>
<evidence type="ECO:0000256" key="8">
    <source>
        <dbReference type="ARBA" id="ARBA00022840"/>
    </source>
</evidence>
<gene>
    <name evidence="11 13" type="primary">purC</name>
    <name evidence="13" type="ordered locus">CLDAP_39520</name>
</gene>
<dbReference type="UniPathway" id="UPA00074">
    <property type="reaction ID" value="UER00131"/>
</dbReference>
<dbReference type="FunFam" id="3.30.200.20:FF:000199">
    <property type="entry name" value="Phosphoribosylaminoimidazole-succinocarboxamide synthase"/>
    <property type="match status" value="1"/>
</dbReference>
<evidence type="ECO:0000256" key="9">
    <source>
        <dbReference type="ARBA" id="ARBA00030409"/>
    </source>
</evidence>
<keyword evidence="5 11" id="KW-0436">Ligase</keyword>
<dbReference type="InterPro" id="IPR028923">
    <property type="entry name" value="SAICAR_synt/ADE2_N"/>
</dbReference>
<organism evidence="13 14">
    <name type="scientific">Caldilinea aerophila (strain DSM 14535 / JCM 11387 / NBRC 104270 / STL-6-O1)</name>
    <dbReference type="NCBI Taxonomy" id="926550"/>
    <lineage>
        <taxon>Bacteria</taxon>
        <taxon>Bacillati</taxon>
        <taxon>Chloroflexota</taxon>
        <taxon>Caldilineae</taxon>
        <taxon>Caldilineales</taxon>
        <taxon>Caldilineaceae</taxon>
        <taxon>Caldilinea</taxon>
    </lineage>
</organism>
<evidence type="ECO:0000313" key="14">
    <source>
        <dbReference type="Proteomes" id="UP000007880"/>
    </source>
</evidence>
<name>I0I9Q4_CALAS</name>
<dbReference type="HAMAP" id="MF_00137">
    <property type="entry name" value="SAICAR_synth"/>
    <property type="match status" value="1"/>
</dbReference>
<evidence type="ECO:0000256" key="2">
    <source>
        <dbReference type="ARBA" id="ARBA00010190"/>
    </source>
</evidence>
<dbReference type="GO" id="GO:0005737">
    <property type="term" value="C:cytoplasm"/>
    <property type="evidence" value="ECO:0007669"/>
    <property type="project" value="TreeGrafter"/>
</dbReference>
<dbReference type="SUPFAM" id="SSF56104">
    <property type="entry name" value="SAICAR synthase-like"/>
    <property type="match status" value="1"/>
</dbReference>
<evidence type="ECO:0000256" key="3">
    <source>
        <dbReference type="ARBA" id="ARBA00012217"/>
    </source>
</evidence>
<dbReference type="GO" id="GO:0006189">
    <property type="term" value="P:'de novo' IMP biosynthetic process"/>
    <property type="evidence" value="ECO:0007669"/>
    <property type="project" value="UniProtKB-UniRule"/>
</dbReference>
<comment type="similarity">
    <text evidence="2 11">Belongs to the SAICAR synthetase family.</text>
</comment>
<dbReference type="AlphaFoldDB" id="I0I9Q4"/>
<keyword evidence="6 11" id="KW-0547">Nucleotide-binding</keyword>
<keyword evidence="14" id="KW-1185">Reference proteome</keyword>
<dbReference type="Proteomes" id="UP000007880">
    <property type="component" value="Chromosome"/>
</dbReference>
<evidence type="ECO:0000259" key="12">
    <source>
        <dbReference type="Pfam" id="PF01259"/>
    </source>
</evidence>
<reference evidence="13 14" key="1">
    <citation type="submission" date="2012-02" db="EMBL/GenBank/DDBJ databases">
        <title>Complete genome sequence of Caldilinea aerophila DSM 14535 (= NBRC 102666).</title>
        <authorList>
            <person name="Oguchi A."/>
            <person name="Hosoyama A."/>
            <person name="Sekine M."/>
            <person name="Fukai R."/>
            <person name="Kato Y."/>
            <person name="Nakamura S."/>
            <person name="Hanada S."/>
            <person name="Yamazaki S."/>
            <person name="Fujita N."/>
        </authorList>
    </citation>
    <scope>NUCLEOTIDE SEQUENCE [LARGE SCALE GENOMIC DNA]</scope>
    <source>
        <strain evidence="14">DSM 14535 / JCM 11387 / NBRC 104270 / STL-6-O1</strain>
    </source>
</reference>
<evidence type="ECO:0000256" key="1">
    <source>
        <dbReference type="ARBA" id="ARBA00004672"/>
    </source>
</evidence>
<evidence type="ECO:0000256" key="11">
    <source>
        <dbReference type="HAMAP-Rule" id="MF_00137"/>
    </source>
</evidence>
<sequence>MLTETQVKAVLPLALDGVDLPFLGERMRGKVRDIYRLQDERCGDRLILITTDRLSAFDRILGVVPYKGQVLTQLSAWWFAQTQDIIANHLIALPDPNVTVAHVCEPLPVEVVVRGYITGVTSTALWYQYSLGARTIYGIDFPDGLHKNDPLPEPIITPTTKARNGGHDERITSAEVVEKGLVAADVWEQISTAALALFRRGQELAQRGGLILVDTKYEFGLAADGSVMLIDEIHTPDSSRFWIADTYEERIAAGQEPDNFDKEFIRLFYAARGYRGEGEPFPLPPELALQAALRYIRTYEWLTGTSFEPAAYPAAPRIEANLRRWLENPC</sequence>
<accession>I0I9Q4</accession>
<comment type="catalytic activity">
    <reaction evidence="10 11">
        <text>5-amino-1-(5-phospho-D-ribosyl)imidazole-4-carboxylate + L-aspartate + ATP = (2S)-2-[5-amino-1-(5-phospho-beta-D-ribosyl)imidazole-4-carboxamido]succinate + ADP + phosphate + 2 H(+)</text>
        <dbReference type="Rhea" id="RHEA:22628"/>
        <dbReference type="ChEBI" id="CHEBI:15378"/>
        <dbReference type="ChEBI" id="CHEBI:29991"/>
        <dbReference type="ChEBI" id="CHEBI:30616"/>
        <dbReference type="ChEBI" id="CHEBI:43474"/>
        <dbReference type="ChEBI" id="CHEBI:58443"/>
        <dbReference type="ChEBI" id="CHEBI:77657"/>
        <dbReference type="ChEBI" id="CHEBI:456216"/>
        <dbReference type="EC" id="6.3.2.6"/>
    </reaction>
</comment>
<dbReference type="CDD" id="cd01414">
    <property type="entry name" value="SAICAR_synt_Sc"/>
    <property type="match status" value="1"/>
</dbReference>
<dbReference type="InterPro" id="IPR018236">
    <property type="entry name" value="SAICAR_synthetase_CS"/>
</dbReference>
<dbReference type="GO" id="GO:0004639">
    <property type="term" value="F:phosphoribosylaminoimidazolesuccinocarboxamide synthase activity"/>
    <property type="evidence" value="ECO:0007669"/>
    <property type="project" value="UniProtKB-UniRule"/>
</dbReference>
<dbReference type="OrthoDB" id="9801549at2"/>
<dbReference type="HOGENOM" id="CLU_045637_0_1_0"/>
<evidence type="ECO:0000256" key="7">
    <source>
        <dbReference type="ARBA" id="ARBA00022755"/>
    </source>
</evidence>
<dbReference type="EMBL" id="AP012337">
    <property type="protein sequence ID" value="BAM01992.1"/>
    <property type="molecule type" value="Genomic_DNA"/>
</dbReference>
<dbReference type="PROSITE" id="PS01058">
    <property type="entry name" value="SAICAR_SYNTHETASE_2"/>
    <property type="match status" value="1"/>
</dbReference>
<protein>
    <recommendedName>
        <fullName evidence="4 11">Phosphoribosylaminoimidazole-succinocarboxamide synthase</fullName>
        <ecNumber evidence="3 11">6.3.2.6</ecNumber>
    </recommendedName>
    <alternativeName>
        <fullName evidence="9 11">SAICAR synthetase</fullName>
    </alternativeName>
</protein>
<comment type="pathway">
    <text evidence="1 11">Purine metabolism; IMP biosynthesis via de novo pathway; 5-amino-1-(5-phospho-D-ribosyl)imidazole-4-carboxamide from 5-amino-1-(5-phospho-D-ribosyl)imidazole-4-carboxylate: step 1/2.</text>
</comment>
<dbReference type="Gene3D" id="3.30.200.20">
    <property type="entry name" value="Phosphorylase Kinase, domain 1"/>
    <property type="match status" value="1"/>
</dbReference>
<evidence type="ECO:0000256" key="6">
    <source>
        <dbReference type="ARBA" id="ARBA00022741"/>
    </source>
</evidence>
<dbReference type="KEGG" id="cap:CLDAP_39520"/>
<evidence type="ECO:0000313" key="13">
    <source>
        <dbReference type="EMBL" id="BAM01992.1"/>
    </source>
</evidence>
<dbReference type="NCBIfam" id="NF009251">
    <property type="entry name" value="PRK12607.1"/>
    <property type="match status" value="1"/>
</dbReference>
<dbReference type="PANTHER" id="PTHR43700">
    <property type="entry name" value="PHOSPHORIBOSYLAMINOIMIDAZOLE-SUCCINOCARBOXAMIDE SYNTHASE"/>
    <property type="match status" value="1"/>
</dbReference>
<dbReference type="Pfam" id="PF01259">
    <property type="entry name" value="SAICAR_synt"/>
    <property type="match status" value="1"/>
</dbReference>
<evidence type="ECO:0000256" key="10">
    <source>
        <dbReference type="ARBA" id="ARBA00048475"/>
    </source>
</evidence>
<dbReference type="PANTHER" id="PTHR43700:SF1">
    <property type="entry name" value="PHOSPHORIBOSYLAMINOIMIDAZOLE-SUCCINOCARBOXAMIDE SYNTHASE"/>
    <property type="match status" value="1"/>
</dbReference>
<dbReference type="GO" id="GO:0005524">
    <property type="term" value="F:ATP binding"/>
    <property type="evidence" value="ECO:0007669"/>
    <property type="project" value="UniProtKB-KW"/>
</dbReference>
<dbReference type="Gene3D" id="3.30.470.20">
    <property type="entry name" value="ATP-grasp fold, B domain"/>
    <property type="match status" value="1"/>
</dbReference>
<dbReference type="eggNOG" id="COG0152">
    <property type="taxonomic scope" value="Bacteria"/>
</dbReference>
<evidence type="ECO:0000256" key="5">
    <source>
        <dbReference type="ARBA" id="ARBA00022598"/>
    </source>
</evidence>